<reference evidence="2" key="1">
    <citation type="submission" date="2022-01" db="EMBL/GenBank/DDBJ databases">
        <authorList>
            <person name="King R."/>
        </authorList>
    </citation>
    <scope>NUCLEOTIDE SEQUENCE</scope>
</reference>
<gene>
    <name evidence="2" type="ORF">PHAECO_LOCUS1627</name>
</gene>
<dbReference type="EMBL" id="OU896716">
    <property type="protein sequence ID" value="CAG9814112.1"/>
    <property type="molecule type" value="Genomic_DNA"/>
</dbReference>
<evidence type="ECO:0000313" key="2">
    <source>
        <dbReference type="EMBL" id="CAG9814112.1"/>
    </source>
</evidence>
<keyword evidence="3" id="KW-1185">Reference proteome</keyword>
<protein>
    <submittedName>
        <fullName evidence="2">Uncharacterized protein</fullName>
    </submittedName>
</protein>
<dbReference type="Proteomes" id="UP001153737">
    <property type="component" value="Chromosome 10"/>
</dbReference>
<organism evidence="2 3">
    <name type="scientific">Phaedon cochleariae</name>
    <name type="common">Mustard beetle</name>
    <dbReference type="NCBI Taxonomy" id="80249"/>
    <lineage>
        <taxon>Eukaryota</taxon>
        <taxon>Metazoa</taxon>
        <taxon>Ecdysozoa</taxon>
        <taxon>Arthropoda</taxon>
        <taxon>Hexapoda</taxon>
        <taxon>Insecta</taxon>
        <taxon>Pterygota</taxon>
        <taxon>Neoptera</taxon>
        <taxon>Endopterygota</taxon>
        <taxon>Coleoptera</taxon>
        <taxon>Polyphaga</taxon>
        <taxon>Cucujiformia</taxon>
        <taxon>Chrysomeloidea</taxon>
        <taxon>Chrysomelidae</taxon>
        <taxon>Chrysomelinae</taxon>
        <taxon>Chrysomelini</taxon>
        <taxon>Phaedon</taxon>
    </lineage>
</organism>
<feature type="region of interest" description="Disordered" evidence="1">
    <location>
        <begin position="94"/>
        <end position="116"/>
    </location>
</feature>
<accession>A0A9N9SCK4</accession>
<reference evidence="2" key="2">
    <citation type="submission" date="2022-10" db="EMBL/GenBank/DDBJ databases">
        <authorList>
            <consortium name="ENA_rothamsted_submissions"/>
            <consortium name="culmorum"/>
            <person name="King R."/>
        </authorList>
    </citation>
    <scope>NUCLEOTIDE SEQUENCE</scope>
</reference>
<name>A0A9N9SCK4_PHACE</name>
<dbReference type="AlphaFoldDB" id="A0A9N9SCK4"/>
<feature type="compositionally biased region" description="Polar residues" evidence="1">
    <location>
        <begin position="105"/>
        <end position="116"/>
    </location>
</feature>
<sequence>MNAMNAMRASMDSIRNMDAMRSSVMDMSSSQQAQQQQEALRMQHAEALIRVEIFKSYSVSGNYQGHQGQSSQQLSPDLTEALRLQEQRLEQALRLHGSDPRSLGFSLSSQQQNQQP</sequence>
<evidence type="ECO:0000256" key="1">
    <source>
        <dbReference type="SAM" id="MobiDB-lite"/>
    </source>
</evidence>
<proteinExistence type="predicted"/>
<evidence type="ECO:0000313" key="3">
    <source>
        <dbReference type="Proteomes" id="UP001153737"/>
    </source>
</evidence>